<evidence type="ECO:0000256" key="3">
    <source>
        <dbReference type="ARBA" id="ARBA00023163"/>
    </source>
</evidence>
<sequence length="170" mass="18455">MVSLANYYPEQVIADLPATPSAPAPGEAPVPRDPAHLAGELRVALMRSTRRLRTMKSDDELSDAQYSVLALLDRTGPRTPGELAEAEHVQPPSMTRTIGCLVERGLVERNAHPGDRRQLLVGLTPAGTAAVAETRRQRDAWLATRLATLDPAERDALARATEILRRVVAP</sequence>
<evidence type="ECO:0000256" key="1">
    <source>
        <dbReference type="ARBA" id="ARBA00023015"/>
    </source>
</evidence>
<name>A0A2S6IT58_9ACTN</name>
<dbReference type="PROSITE" id="PS50995">
    <property type="entry name" value="HTH_MARR_2"/>
    <property type="match status" value="1"/>
</dbReference>
<evidence type="ECO:0000256" key="2">
    <source>
        <dbReference type="ARBA" id="ARBA00023125"/>
    </source>
</evidence>
<proteinExistence type="predicted"/>
<evidence type="ECO:0000313" key="6">
    <source>
        <dbReference type="Proteomes" id="UP000239485"/>
    </source>
</evidence>
<accession>A0A2S6IT58</accession>
<keyword evidence="2 5" id="KW-0238">DNA-binding</keyword>
<dbReference type="GO" id="GO:0003677">
    <property type="term" value="F:DNA binding"/>
    <property type="evidence" value="ECO:0007669"/>
    <property type="project" value="UniProtKB-KW"/>
</dbReference>
<dbReference type="PROSITE" id="PS01117">
    <property type="entry name" value="HTH_MARR_1"/>
    <property type="match status" value="1"/>
</dbReference>
<dbReference type="InterPro" id="IPR036388">
    <property type="entry name" value="WH-like_DNA-bd_sf"/>
</dbReference>
<dbReference type="SMART" id="SM00347">
    <property type="entry name" value="HTH_MARR"/>
    <property type="match status" value="1"/>
</dbReference>
<keyword evidence="3" id="KW-0804">Transcription</keyword>
<evidence type="ECO:0000259" key="4">
    <source>
        <dbReference type="PROSITE" id="PS50995"/>
    </source>
</evidence>
<gene>
    <name evidence="5" type="ORF">CLV92_104172</name>
</gene>
<dbReference type="InterPro" id="IPR052526">
    <property type="entry name" value="HTH-type_Bedaq_tolerance"/>
</dbReference>
<dbReference type="EMBL" id="PTJD01000004">
    <property type="protein sequence ID" value="PPK97351.1"/>
    <property type="molecule type" value="Genomic_DNA"/>
</dbReference>
<dbReference type="GO" id="GO:0003700">
    <property type="term" value="F:DNA-binding transcription factor activity"/>
    <property type="evidence" value="ECO:0007669"/>
    <property type="project" value="InterPro"/>
</dbReference>
<reference evidence="5 6" key="1">
    <citation type="submission" date="2018-02" db="EMBL/GenBank/DDBJ databases">
        <title>Genomic Encyclopedia of Archaeal and Bacterial Type Strains, Phase II (KMG-II): from individual species to whole genera.</title>
        <authorList>
            <person name="Goeker M."/>
        </authorList>
    </citation>
    <scope>NUCLEOTIDE SEQUENCE [LARGE SCALE GENOMIC DNA]</scope>
    <source>
        <strain evidence="5 6">DSM 22857</strain>
    </source>
</reference>
<keyword evidence="6" id="KW-1185">Reference proteome</keyword>
<dbReference type="Proteomes" id="UP000239485">
    <property type="component" value="Unassembled WGS sequence"/>
</dbReference>
<dbReference type="AlphaFoldDB" id="A0A2S6IT58"/>
<dbReference type="SUPFAM" id="SSF46785">
    <property type="entry name" value="Winged helix' DNA-binding domain"/>
    <property type="match status" value="1"/>
</dbReference>
<feature type="domain" description="HTH marR-type" evidence="4">
    <location>
        <begin position="38"/>
        <end position="169"/>
    </location>
</feature>
<dbReference type="PANTHER" id="PTHR39515">
    <property type="entry name" value="CONSERVED PROTEIN"/>
    <property type="match status" value="1"/>
</dbReference>
<dbReference type="InterPro" id="IPR000835">
    <property type="entry name" value="HTH_MarR-typ"/>
</dbReference>
<evidence type="ECO:0000313" key="5">
    <source>
        <dbReference type="EMBL" id="PPK97351.1"/>
    </source>
</evidence>
<dbReference type="Pfam" id="PF01047">
    <property type="entry name" value="MarR"/>
    <property type="match status" value="1"/>
</dbReference>
<dbReference type="PRINTS" id="PR00598">
    <property type="entry name" value="HTHMARR"/>
</dbReference>
<organism evidence="5 6">
    <name type="scientific">Kineococcus xinjiangensis</name>
    <dbReference type="NCBI Taxonomy" id="512762"/>
    <lineage>
        <taxon>Bacteria</taxon>
        <taxon>Bacillati</taxon>
        <taxon>Actinomycetota</taxon>
        <taxon>Actinomycetes</taxon>
        <taxon>Kineosporiales</taxon>
        <taxon>Kineosporiaceae</taxon>
        <taxon>Kineococcus</taxon>
    </lineage>
</organism>
<keyword evidence="1" id="KW-0805">Transcription regulation</keyword>
<dbReference type="InterPro" id="IPR023187">
    <property type="entry name" value="Tscrpt_reg_MarR-type_CS"/>
</dbReference>
<dbReference type="Gene3D" id="1.10.10.10">
    <property type="entry name" value="Winged helix-like DNA-binding domain superfamily/Winged helix DNA-binding domain"/>
    <property type="match status" value="1"/>
</dbReference>
<protein>
    <submittedName>
        <fullName evidence="5">DNA-binding MarR family transcriptional regulator</fullName>
    </submittedName>
</protein>
<comment type="caution">
    <text evidence="5">The sequence shown here is derived from an EMBL/GenBank/DDBJ whole genome shotgun (WGS) entry which is preliminary data.</text>
</comment>
<dbReference type="InterPro" id="IPR036390">
    <property type="entry name" value="WH_DNA-bd_sf"/>
</dbReference>
<dbReference type="PANTHER" id="PTHR39515:SF2">
    <property type="entry name" value="HTH-TYPE TRANSCRIPTIONAL REGULATOR RV0880"/>
    <property type="match status" value="1"/>
</dbReference>